<dbReference type="EMBL" id="JANPWB010000010">
    <property type="protein sequence ID" value="KAJ1142648.1"/>
    <property type="molecule type" value="Genomic_DNA"/>
</dbReference>
<feature type="region of interest" description="Disordered" evidence="1">
    <location>
        <begin position="1"/>
        <end position="168"/>
    </location>
</feature>
<feature type="compositionally biased region" description="Basic and acidic residues" evidence="1">
    <location>
        <begin position="156"/>
        <end position="168"/>
    </location>
</feature>
<comment type="caution">
    <text evidence="2">The sequence shown here is derived from an EMBL/GenBank/DDBJ whole genome shotgun (WGS) entry which is preliminary data.</text>
</comment>
<reference evidence="2" key="1">
    <citation type="journal article" date="2022" name="bioRxiv">
        <title>Sequencing and chromosome-scale assembly of the giantPleurodeles waltlgenome.</title>
        <authorList>
            <person name="Brown T."/>
            <person name="Elewa A."/>
            <person name="Iarovenko S."/>
            <person name="Subramanian E."/>
            <person name="Araus A.J."/>
            <person name="Petzold A."/>
            <person name="Susuki M."/>
            <person name="Suzuki K.-i.T."/>
            <person name="Hayashi T."/>
            <person name="Toyoda A."/>
            <person name="Oliveira C."/>
            <person name="Osipova E."/>
            <person name="Leigh N.D."/>
            <person name="Simon A."/>
            <person name="Yun M.H."/>
        </authorList>
    </citation>
    <scope>NUCLEOTIDE SEQUENCE</scope>
    <source>
        <strain evidence="2">20211129_DDA</strain>
        <tissue evidence="2">Liver</tissue>
    </source>
</reference>
<organism evidence="2 3">
    <name type="scientific">Pleurodeles waltl</name>
    <name type="common">Iberian ribbed newt</name>
    <dbReference type="NCBI Taxonomy" id="8319"/>
    <lineage>
        <taxon>Eukaryota</taxon>
        <taxon>Metazoa</taxon>
        <taxon>Chordata</taxon>
        <taxon>Craniata</taxon>
        <taxon>Vertebrata</taxon>
        <taxon>Euteleostomi</taxon>
        <taxon>Amphibia</taxon>
        <taxon>Batrachia</taxon>
        <taxon>Caudata</taxon>
        <taxon>Salamandroidea</taxon>
        <taxon>Salamandridae</taxon>
        <taxon>Pleurodelinae</taxon>
        <taxon>Pleurodeles</taxon>
    </lineage>
</organism>
<protein>
    <submittedName>
        <fullName evidence="2">Uncharacterized protein</fullName>
    </submittedName>
</protein>
<evidence type="ECO:0000313" key="3">
    <source>
        <dbReference type="Proteomes" id="UP001066276"/>
    </source>
</evidence>
<keyword evidence="3" id="KW-1185">Reference proteome</keyword>
<evidence type="ECO:0000313" key="2">
    <source>
        <dbReference type="EMBL" id="KAJ1142648.1"/>
    </source>
</evidence>
<sequence>MTLWFLMSREREEDAPPISVPGPTEEDPGALVSGAHPEAPLTSGQSRREKRRQGRKTWRGRRRNGRRDKGKRTQRRMRQRSSKDGREKMWRRRRQRYRRTEGEETQGWRWTGQRIPGMPQTQDGRAAKPQTTAISPAMSQEGHGLPRYVARAGTGDPRELEKREGRDR</sequence>
<name>A0AAV7QW88_PLEWA</name>
<dbReference type="Proteomes" id="UP001066276">
    <property type="component" value="Chromosome 6"/>
</dbReference>
<dbReference type="AlphaFoldDB" id="A0AAV7QW88"/>
<feature type="compositionally biased region" description="Polar residues" evidence="1">
    <location>
        <begin position="119"/>
        <end position="138"/>
    </location>
</feature>
<gene>
    <name evidence="2" type="ORF">NDU88_008961</name>
</gene>
<evidence type="ECO:0000256" key="1">
    <source>
        <dbReference type="SAM" id="MobiDB-lite"/>
    </source>
</evidence>
<proteinExistence type="predicted"/>
<feature type="compositionally biased region" description="Basic residues" evidence="1">
    <location>
        <begin position="48"/>
        <end position="80"/>
    </location>
</feature>
<accession>A0AAV7QW88</accession>